<evidence type="ECO:0000256" key="1">
    <source>
        <dbReference type="ARBA" id="ARBA00001936"/>
    </source>
</evidence>
<reference evidence="17" key="2">
    <citation type="submission" date="2025-09" db="UniProtKB">
        <authorList>
            <consortium name="Ensembl"/>
        </authorList>
    </citation>
    <scope>IDENTIFICATION</scope>
</reference>
<evidence type="ECO:0000256" key="6">
    <source>
        <dbReference type="ARBA" id="ARBA00022679"/>
    </source>
</evidence>
<evidence type="ECO:0000256" key="5">
    <source>
        <dbReference type="ARBA" id="ARBA00022676"/>
    </source>
</evidence>
<evidence type="ECO:0000256" key="2">
    <source>
        <dbReference type="ARBA" id="ARBA00004323"/>
    </source>
</evidence>
<evidence type="ECO:0000256" key="15">
    <source>
        <dbReference type="ARBA" id="ARBA00065824"/>
    </source>
</evidence>
<comment type="subunit">
    <text evidence="15">Interacts with B3GNT8; this interaction greatly increases B3GNT2 catalytic activity, independently of B3GNT8 enzymatic activity.</text>
</comment>
<keyword evidence="10 16" id="KW-0333">Golgi apparatus</keyword>
<comment type="pathway">
    <text evidence="3">Protein modification; protein glycosylation.</text>
</comment>
<dbReference type="AlphaFoldDB" id="A0A674BNN7"/>
<keyword evidence="13" id="KW-0464">Manganese</keyword>
<reference evidence="17" key="1">
    <citation type="submission" date="2025-08" db="UniProtKB">
        <authorList>
            <consortium name="Ensembl"/>
        </authorList>
    </citation>
    <scope>IDENTIFICATION</scope>
</reference>
<sequence>MSYCIQQPMARCRCNGTILCLCLMPSVMMGHLLVYIMVSIFVSISYSPPHLPVHFVAPGASANSGALASHPLGPFWNLRLEDSALWNHLQHLWDRRHNPILRVNSTAGMITRLSTQPPEMEVSSDCGPDKCWLPHLPDFNTLPEQMRSFVQSMHCRVYPFLMNQPRVCAGNESTGPELPMLLMAIKSQVGNFENRQAIRETWGRSGWVKGELGGRGGLVRTVFLLGRQDSTTGPHPDLGGLLMLESQQYGDILQWDFRDTFFNLTLKDLLFWHWLQNHCPGAQFVFKGDDDVFVRTSSLLDYLHKQREENGMWSADRNKTEKIKDLFVGDVIQNAMPNRQPTTKYYISESFYKGAYPPYAGGGGVVYSGALAMRLRQVSERVHLFPIDDVYLGMCLHRLGVAPIHHPGFYTFDLPETEREKPCAYSSVLLVHKRNPKEMLTLWRQLQSPPSPC</sequence>
<dbReference type="Ensembl" id="ENSSTUT00000077546.1">
    <property type="protein sequence ID" value="ENSSTUP00000073059.1"/>
    <property type="gene ID" value="ENSSTUG00000031940.1"/>
</dbReference>
<dbReference type="InParanoid" id="A0A674BNN7"/>
<evidence type="ECO:0000256" key="7">
    <source>
        <dbReference type="ARBA" id="ARBA00022692"/>
    </source>
</evidence>
<keyword evidence="5 16" id="KW-0328">Glycosyltransferase</keyword>
<dbReference type="FunCoup" id="A0A674BNN7">
    <property type="interactions" value="13"/>
</dbReference>
<dbReference type="Gene3D" id="3.90.550.50">
    <property type="match status" value="1"/>
</dbReference>
<dbReference type="GO" id="GO:0030311">
    <property type="term" value="P:poly-N-acetyllactosamine biosynthetic process"/>
    <property type="evidence" value="ECO:0007669"/>
    <property type="project" value="TreeGrafter"/>
</dbReference>
<evidence type="ECO:0000256" key="3">
    <source>
        <dbReference type="ARBA" id="ARBA00004922"/>
    </source>
</evidence>
<evidence type="ECO:0000256" key="9">
    <source>
        <dbReference type="ARBA" id="ARBA00022989"/>
    </source>
</evidence>
<protein>
    <recommendedName>
        <fullName evidence="16">Hexosyltransferase</fullName>
        <ecNumber evidence="16">2.4.1.-</ecNumber>
    </recommendedName>
</protein>
<keyword evidence="9 16" id="KW-1133">Transmembrane helix</keyword>
<feature type="transmembrane region" description="Helical" evidence="16">
    <location>
        <begin position="18"/>
        <end position="42"/>
    </location>
</feature>
<keyword evidence="11 16" id="KW-0472">Membrane</keyword>
<evidence type="ECO:0000256" key="8">
    <source>
        <dbReference type="ARBA" id="ARBA00022968"/>
    </source>
</evidence>
<comment type="catalytic activity">
    <reaction evidence="14">
        <text>a beta-D-galactosyl-(1-&gt;4)-N-acetyl-beta-D-glucosaminyl derivative + UDP-N-acetyl-alpha-D-glucosamine = an N-acetyl-beta-D-glucosaminyl-(1-&gt;3)-beta-D-galactosyl-(1-&gt;4)-N-acetyl-beta-D-glucosaminyl derivative + UDP + H(+)</text>
        <dbReference type="Rhea" id="RHEA:14389"/>
        <dbReference type="ChEBI" id="CHEBI:15378"/>
        <dbReference type="ChEBI" id="CHEBI:57705"/>
        <dbReference type="ChEBI" id="CHEBI:58223"/>
        <dbReference type="ChEBI" id="CHEBI:133507"/>
        <dbReference type="ChEBI" id="CHEBI:134090"/>
        <dbReference type="EC" id="2.4.1.149"/>
    </reaction>
</comment>
<comment type="subcellular location">
    <subcellularLocation>
        <location evidence="2 16">Golgi apparatus membrane</location>
        <topology evidence="2 16">Single-pass type II membrane protein</topology>
    </subcellularLocation>
</comment>
<dbReference type="InterPro" id="IPR002659">
    <property type="entry name" value="Glyco_trans_31"/>
</dbReference>
<evidence type="ECO:0000256" key="14">
    <source>
        <dbReference type="ARBA" id="ARBA00050470"/>
    </source>
</evidence>
<dbReference type="EC" id="2.4.1.-" evidence="16"/>
<evidence type="ECO:0000256" key="16">
    <source>
        <dbReference type="RuleBase" id="RU363063"/>
    </source>
</evidence>
<gene>
    <name evidence="17" type="primary">LOC115202622</name>
</gene>
<comment type="similarity">
    <text evidence="4 16">Belongs to the glycosyltransferase 31 family.</text>
</comment>
<evidence type="ECO:0000256" key="4">
    <source>
        <dbReference type="ARBA" id="ARBA00008661"/>
    </source>
</evidence>
<keyword evidence="7 16" id="KW-0812">Transmembrane</keyword>
<dbReference type="GO" id="GO:0008532">
    <property type="term" value="F:N-acetyllactosaminide beta-1,3-N-acetylglucosaminyltransferase activity"/>
    <property type="evidence" value="ECO:0007669"/>
    <property type="project" value="UniProtKB-EC"/>
</dbReference>
<evidence type="ECO:0000313" key="17">
    <source>
        <dbReference type="Ensembl" id="ENSSTUP00000073059.1"/>
    </source>
</evidence>
<dbReference type="OMA" id="PCAYRSV"/>
<evidence type="ECO:0000256" key="12">
    <source>
        <dbReference type="ARBA" id="ARBA00023180"/>
    </source>
</evidence>
<proteinExistence type="inferred from homology"/>
<dbReference type="GO" id="GO:0000139">
    <property type="term" value="C:Golgi membrane"/>
    <property type="evidence" value="ECO:0007669"/>
    <property type="project" value="UniProtKB-SubCell"/>
</dbReference>
<keyword evidence="8 16" id="KW-0735">Signal-anchor</keyword>
<name>A0A674BNN7_SALTR</name>
<dbReference type="Pfam" id="PF01762">
    <property type="entry name" value="Galactosyl_T"/>
    <property type="match status" value="1"/>
</dbReference>
<evidence type="ECO:0000256" key="11">
    <source>
        <dbReference type="ARBA" id="ARBA00023136"/>
    </source>
</evidence>
<keyword evidence="6" id="KW-0808">Transferase</keyword>
<comment type="cofactor">
    <cofactor evidence="1">
        <name>Mn(2+)</name>
        <dbReference type="ChEBI" id="CHEBI:29035"/>
    </cofactor>
</comment>
<evidence type="ECO:0000313" key="18">
    <source>
        <dbReference type="Proteomes" id="UP000472277"/>
    </source>
</evidence>
<dbReference type="Proteomes" id="UP000472277">
    <property type="component" value="Chromosome 12"/>
</dbReference>
<dbReference type="GeneTree" id="ENSGT00940000164878"/>
<organism evidence="17 18">
    <name type="scientific">Salmo trutta</name>
    <name type="common">Brown trout</name>
    <dbReference type="NCBI Taxonomy" id="8032"/>
    <lineage>
        <taxon>Eukaryota</taxon>
        <taxon>Metazoa</taxon>
        <taxon>Chordata</taxon>
        <taxon>Craniata</taxon>
        <taxon>Vertebrata</taxon>
        <taxon>Euteleostomi</taxon>
        <taxon>Actinopterygii</taxon>
        <taxon>Neopterygii</taxon>
        <taxon>Teleostei</taxon>
        <taxon>Protacanthopterygii</taxon>
        <taxon>Salmoniformes</taxon>
        <taxon>Salmonidae</taxon>
        <taxon>Salmoninae</taxon>
        <taxon>Salmo</taxon>
    </lineage>
</organism>
<dbReference type="GO" id="GO:0006493">
    <property type="term" value="P:protein O-linked glycosylation"/>
    <property type="evidence" value="ECO:0007669"/>
    <property type="project" value="TreeGrafter"/>
</dbReference>
<keyword evidence="18" id="KW-1185">Reference proteome</keyword>
<dbReference type="FunFam" id="3.90.550.50:FF:000010">
    <property type="entry name" value="Hexosyltransferase"/>
    <property type="match status" value="1"/>
</dbReference>
<evidence type="ECO:0000256" key="13">
    <source>
        <dbReference type="ARBA" id="ARBA00023211"/>
    </source>
</evidence>
<dbReference type="PANTHER" id="PTHR11214:SF234">
    <property type="entry name" value="HEXOSYLTRANSFERASE"/>
    <property type="match status" value="1"/>
</dbReference>
<evidence type="ECO:0000256" key="10">
    <source>
        <dbReference type="ARBA" id="ARBA00023034"/>
    </source>
</evidence>
<keyword evidence="12" id="KW-0325">Glycoprotein</keyword>
<dbReference type="PANTHER" id="PTHR11214">
    <property type="entry name" value="BETA-1,3-N-ACETYLGLUCOSAMINYLTRANSFERASE"/>
    <property type="match status" value="1"/>
</dbReference>
<accession>A0A674BNN7</accession>